<keyword evidence="2" id="KW-1185">Reference proteome</keyword>
<protein>
    <submittedName>
        <fullName evidence="1">Type VI secretion system baseplate subunit TssK</fullName>
    </submittedName>
</protein>
<evidence type="ECO:0000313" key="2">
    <source>
        <dbReference type="Proteomes" id="UP000541636"/>
    </source>
</evidence>
<dbReference type="NCBIfam" id="TIGR03353">
    <property type="entry name" value="VI_chp_4"/>
    <property type="match status" value="1"/>
</dbReference>
<accession>A0A846ZRW4</accession>
<dbReference type="EMBL" id="JAAZQD010000007">
    <property type="protein sequence ID" value="NKZ40183.1"/>
    <property type="molecule type" value="Genomic_DNA"/>
</dbReference>
<comment type="caution">
    <text evidence="1">The sequence shown here is derived from an EMBL/GenBank/DDBJ whole genome shotgun (WGS) entry which is preliminary data.</text>
</comment>
<reference evidence="1 2" key="1">
    <citation type="journal article" date="2017" name="Int. J. Syst. Evol. Microbiol.">
        <title>Oleiagrimonas citrea sp. nov., a marine bacterium isolated from tidal flat sediment and emended description of the genus Oleiagrimonas Fang et al. 2015 and Oleiagrimonas soli.</title>
        <authorList>
            <person name="Yang S.H."/>
            <person name="Seo H.S."/>
            <person name="Seong C.N."/>
            <person name="Kwon K.K."/>
        </authorList>
    </citation>
    <scope>NUCLEOTIDE SEQUENCE [LARGE SCALE GENOMIC DNA]</scope>
    <source>
        <strain evidence="1 2">MEBiC09124</strain>
    </source>
</reference>
<sequence>MSAADSTQLLPEAVSWTEGMLLSPQHFQQNDIYWHATLRQRLAAVQPNFWGIQELALDMTELVKGRVVVERLRAVMGDGLVIDYPGHYAPQPLMLDLSKHDWTGAPNVSVHLRIPVRGRGAASNIGDMQRYTTEPGALEADESNVQDEINVDRLRPRIGLYAGDSVPKSYCSFPLLRLRGDTRGVHLTDFHPPMLDLAASAFQGDVSLRNLLDNLSARLWAKYRELLGVRIGEQPRYGEDSVAQVYAARCLAMALPAFDVALKSGVAHPYELYVALAQLVGFVAATPSAPQPPALPGYVHNDCMPAFQQAIRYITTQIDQLNADYRVLEFEPVGRSGFRCRLPAGTRTDSLFIELRPRSGQTGPALGNWLRNARIAAHEMLQTLLRRRFPGAGVREADATRIAALNLRPGSFVFEIRNANIELDEGKTRRLIVDDDELVILGEPGDEVPASILLYLPRTREAMPAAPSSGDG</sequence>
<dbReference type="RefSeq" id="WP_168609970.1">
    <property type="nucleotide sequence ID" value="NZ_JAAZQD010000007.1"/>
</dbReference>
<organism evidence="1 2">
    <name type="scientific">Oleiagrimonas citrea</name>
    <dbReference type="NCBI Taxonomy" id="1665687"/>
    <lineage>
        <taxon>Bacteria</taxon>
        <taxon>Pseudomonadati</taxon>
        <taxon>Pseudomonadota</taxon>
        <taxon>Gammaproteobacteria</taxon>
        <taxon>Lysobacterales</taxon>
        <taxon>Rhodanobacteraceae</taxon>
        <taxon>Oleiagrimonas</taxon>
    </lineage>
</organism>
<dbReference type="Proteomes" id="UP000541636">
    <property type="component" value="Unassembled WGS sequence"/>
</dbReference>
<proteinExistence type="predicted"/>
<gene>
    <name evidence="1" type="ORF">HF690_14580</name>
</gene>
<evidence type="ECO:0000313" key="1">
    <source>
        <dbReference type="EMBL" id="NKZ40183.1"/>
    </source>
</evidence>
<name>A0A846ZRW4_9GAMM</name>
<dbReference type="AlphaFoldDB" id="A0A846ZRW4"/>
<dbReference type="InterPro" id="IPR010263">
    <property type="entry name" value="T6SS_TssK"/>
</dbReference>
<dbReference type="Pfam" id="PF05936">
    <property type="entry name" value="T6SS_VasE"/>
    <property type="match status" value="1"/>
</dbReference>
<dbReference type="PANTHER" id="PTHR35566:SF1">
    <property type="entry name" value="TYPE VI SECRETION SYSTEM BASEPLATE COMPONENT TSSK1"/>
    <property type="match status" value="1"/>
</dbReference>
<dbReference type="PANTHER" id="PTHR35566">
    <property type="entry name" value="BLR3599 PROTEIN"/>
    <property type="match status" value="1"/>
</dbReference>